<feature type="transmembrane region" description="Helical" evidence="2">
    <location>
        <begin position="388"/>
        <end position="412"/>
    </location>
</feature>
<proteinExistence type="predicted"/>
<dbReference type="VEuPathDB" id="CryptoDB:Cvel_29095"/>
<organism evidence="3">
    <name type="scientific">Chromera velia CCMP2878</name>
    <dbReference type="NCBI Taxonomy" id="1169474"/>
    <lineage>
        <taxon>Eukaryota</taxon>
        <taxon>Sar</taxon>
        <taxon>Alveolata</taxon>
        <taxon>Colpodellida</taxon>
        <taxon>Chromeraceae</taxon>
        <taxon>Chromera</taxon>
    </lineage>
</organism>
<reference evidence="3" key="1">
    <citation type="submission" date="2014-11" db="EMBL/GenBank/DDBJ databases">
        <authorList>
            <person name="Otto D Thomas"/>
            <person name="Naeem Raeece"/>
        </authorList>
    </citation>
    <scope>NUCLEOTIDE SEQUENCE</scope>
</reference>
<evidence type="ECO:0000256" key="1">
    <source>
        <dbReference type="SAM" id="MobiDB-lite"/>
    </source>
</evidence>
<gene>
    <name evidence="3" type="ORF">Cvel_29095</name>
</gene>
<sequence>MRSSSAGSGEDSLNPDVDYDIIAQICTKFTKTFSLAMACTGAIPVVFGLFALVIPYGMTTLKPMTVISNITMLDLTNPIIFGMMAVYHFINIASPLCVAVFLFLNRPPWICREQLPFRSDRPEHRPVLGPALVWSGGTVVLLLTVVVEFFLNATYVFQVQRVAFCFLIFIFNTVMILLVKAFSERVEKEPSTIVKEGLMFDVHIVLVVVNTLCAISMTPFQLLIGYLERGGLPYRDVLTAVAAEGFAFLWLSFLTSQGLKFISDFFEKISRAEGKWGEMLRKNVVLSVVLVKTNPKSLYGSRELHTLKLLVVSYLQTFGLLNPWVGLLGLTCILVGSWPLAVIRKKLFFPDYKGELSLVPWRMPLVFGWLPLTSLAWVWIFLSPLGNAWIMINCIATMAWVVGAVHFSFVWCSDSSAERGEESRIRQLVIGRSKRLSVSKSEQARAQAMSERGDGDGTGRANGNGNFYGPIKISVLRDPNSFRSKGGMGFSELGSVDVEKGRGSPSQKVSQLSACMGGGMGEMDGDRHERMESA</sequence>
<protein>
    <submittedName>
        <fullName evidence="3">Uncharacterized protein</fullName>
    </submittedName>
</protein>
<keyword evidence="2" id="KW-0472">Membrane</keyword>
<feature type="transmembrane region" description="Helical" evidence="2">
    <location>
        <begin position="35"/>
        <end position="58"/>
    </location>
</feature>
<dbReference type="AlphaFoldDB" id="A0A0G4HMH5"/>
<feature type="transmembrane region" description="Helical" evidence="2">
    <location>
        <begin position="79"/>
        <end position="104"/>
    </location>
</feature>
<name>A0A0G4HMH5_9ALVE</name>
<feature type="region of interest" description="Disordered" evidence="1">
    <location>
        <begin position="496"/>
        <end position="534"/>
    </location>
</feature>
<feature type="transmembrane region" description="Helical" evidence="2">
    <location>
        <begin position="131"/>
        <end position="151"/>
    </location>
</feature>
<feature type="transmembrane region" description="Helical" evidence="2">
    <location>
        <begin position="202"/>
        <end position="225"/>
    </location>
</feature>
<feature type="compositionally biased region" description="Polar residues" evidence="1">
    <location>
        <begin position="504"/>
        <end position="513"/>
    </location>
</feature>
<keyword evidence="2" id="KW-1133">Transmembrane helix</keyword>
<feature type="transmembrane region" description="Helical" evidence="2">
    <location>
        <begin position="237"/>
        <end position="255"/>
    </location>
</feature>
<feature type="transmembrane region" description="Helical" evidence="2">
    <location>
        <begin position="324"/>
        <end position="343"/>
    </location>
</feature>
<feature type="transmembrane region" description="Helical" evidence="2">
    <location>
        <begin position="364"/>
        <end position="382"/>
    </location>
</feature>
<keyword evidence="2" id="KW-0812">Transmembrane</keyword>
<feature type="compositionally biased region" description="Basic and acidic residues" evidence="1">
    <location>
        <begin position="524"/>
        <end position="534"/>
    </location>
</feature>
<evidence type="ECO:0000256" key="2">
    <source>
        <dbReference type="SAM" id="Phobius"/>
    </source>
</evidence>
<dbReference type="EMBL" id="CDMZ01003161">
    <property type="protein sequence ID" value="CEM45342.1"/>
    <property type="molecule type" value="Genomic_DNA"/>
</dbReference>
<accession>A0A0G4HMH5</accession>
<evidence type="ECO:0000313" key="3">
    <source>
        <dbReference type="EMBL" id="CEM45342.1"/>
    </source>
</evidence>
<feature type="transmembrane region" description="Helical" evidence="2">
    <location>
        <begin position="163"/>
        <end position="182"/>
    </location>
</feature>
<feature type="region of interest" description="Disordered" evidence="1">
    <location>
        <begin position="440"/>
        <end position="462"/>
    </location>
</feature>